<proteinExistence type="inferred from homology"/>
<dbReference type="SUPFAM" id="SSF52833">
    <property type="entry name" value="Thioredoxin-like"/>
    <property type="match status" value="1"/>
</dbReference>
<reference evidence="6 7" key="4">
    <citation type="journal article" date="2009" name="Appl. Environ. Microbiol.">
        <title>Comparative genome-wide transcriptional profiling of Azorhizobium caulinodans ORS571 grown under free-living and symbiotic conditions.</title>
        <authorList>
            <person name="Tsukada S."/>
            <person name="Aono T."/>
            <person name="Akiba N."/>
            <person name="Lee KB."/>
            <person name="Liu CT."/>
            <person name="Toyazaki H."/>
            <person name="Oyaizu H."/>
        </authorList>
    </citation>
    <scope>NUCLEOTIDE SEQUENCE [LARGE SCALE GENOMIC DNA]</scope>
    <source>
        <strain evidence="7">ATCC 43989 / DSM 5975 / JCM 20966 / LMG 6465 / NBRC 14845 / NCIMB 13405 / ORS 571</strain>
    </source>
</reference>
<dbReference type="PANTHER" id="PTHR12151:SF25">
    <property type="entry name" value="LINALOOL DEHYDRATASE_ISOMERASE DOMAIN-CONTAINING PROTEIN"/>
    <property type="match status" value="1"/>
</dbReference>
<reference evidence="6 7" key="3">
    <citation type="journal article" date="2008" name="BMC Genomics">
        <title>The genome of the versatile nitrogen fixer Azorhizobium caulinodans ORS571.</title>
        <authorList>
            <person name="Lee KB."/>
            <person name="Backer P.D."/>
            <person name="Aono T."/>
            <person name="Liu CT."/>
            <person name="Suzuki S."/>
            <person name="Suzuki T."/>
            <person name="Kaneko T."/>
            <person name="Yamada M."/>
            <person name="Tabata S."/>
            <person name="Kupfer D.M."/>
            <person name="Najar F.Z."/>
            <person name="Wiley G.B."/>
            <person name="Roe B."/>
            <person name="Binnewies T.T."/>
            <person name="Ussery D.W."/>
            <person name="D'Haeze W."/>
            <person name="Herder J.D."/>
            <person name="Gevers D."/>
            <person name="Vereecke D."/>
            <person name="Holsters M."/>
            <person name="Oyaizu H."/>
        </authorList>
    </citation>
    <scope>NUCLEOTIDE SEQUENCE [LARGE SCALE GENOMIC DNA]</scope>
    <source>
        <strain evidence="7">ATCC 43989 / DSM 5975 / JCM 20966 / LMG 6465 / NBRC 14845 / NCIMB 13405 / ORS 571</strain>
    </source>
</reference>
<dbReference type="Pfam" id="PF02630">
    <property type="entry name" value="SCO1-SenC"/>
    <property type="match status" value="1"/>
</dbReference>
<feature type="binding site" evidence="3">
    <location>
        <position position="165"/>
    </location>
    <ligand>
        <name>Cu cation</name>
        <dbReference type="ChEBI" id="CHEBI:23378"/>
    </ligand>
</feature>
<dbReference type="InterPro" id="IPR036249">
    <property type="entry name" value="Thioredoxin-like_sf"/>
</dbReference>
<dbReference type="EMBL" id="AP009384">
    <property type="protein sequence ID" value="BAF86374.1"/>
    <property type="molecule type" value="Genomic_DNA"/>
</dbReference>
<dbReference type="eggNOG" id="COG1999">
    <property type="taxonomic scope" value="Bacteria"/>
</dbReference>
<evidence type="ECO:0000256" key="1">
    <source>
        <dbReference type="ARBA" id="ARBA00010996"/>
    </source>
</evidence>
<reference evidence="6 7" key="1">
    <citation type="journal article" date="2007" name="Appl. Environ. Microbiol.">
        <title>Rhizobial factors required for stem nodule maturation and maintenance in Sesbania rostrata-Azorhizobium caulinodans ORS571 symbiosis.</title>
        <authorList>
            <person name="Suzuki S."/>
            <person name="Aono T."/>
            <person name="Lee KB."/>
            <person name="Suzuki T."/>
            <person name="Liu CT."/>
            <person name="Miwa H."/>
            <person name="Wakao S."/>
            <person name="Iki T."/>
            <person name="Oyaizu H."/>
        </authorList>
    </citation>
    <scope>NUCLEOTIDE SEQUENCE [LARGE SCALE GENOMIC DNA]</scope>
    <source>
        <strain evidence="7">ATCC 43989 / DSM 5975 / JCM 20966 / LMG 6465 / NBRC 14845 / NCIMB 13405 / ORS 571</strain>
    </source>
</reference>
<dbReference type="KEGG" id="azc:AZC_0376"/>
<dbReference type="FunFam" id="3.40.30.10:FF:000013">
    <property type="entry name" value="Blast:Protein SCO1 homolog, mitochondrial"/>
    <property type="match status" value="1"/>
</dbReference>
<evidence type="ECO:0000256" key="2">
    <source>
        <dbReference type="ARBA" id="ARBA00023008"/>
    </source>
</evidence>
<dbReference type="PANTHER" id="PTHR12151">
    <property type="entry name" value="ELECTRON TRANSPORT PROTIN SCO1/SENC FAMILY MEMBER"/>
    <property type="match status" value="1"/>
</dbReference>
<dbReference type="HOGENOM" id="CLU_050131_3_1_5"/>
<evidence type="ECO:0000259" key="5">
    <source>
        <dbReference type="PROSITE" id="PS51352"/>
    </source>
</evidence>
<dbReference type="Proteomes" id="UP000000270">
    <property type="component" value="Chromosome"/>
</dbReference>
<name>A8IJY4_AZOC5</name>
<evidence type="ECO:0000256" key="4">
    <source>
        <dbReference type="PIRSR" id="PIRSR603782-2"/>
    </source>
</evidence>
<accession>A8IJY4</accession>
<dbReference type="CDD" id="cd02968">
    <property type="entry name" value="SCO"/>
    <property type="match status" value="1"/>
</dbReference>
<evidence type="ECO:0000256" key="3">
    <source>
        <dbReference type="PIRSR" id="PIRSR603782-1"/>
    </source>
</evidence>
<evidence type="ECO:0000313" key="7">
    <source>
        <dbReference type="Proteomes" id="UP000000270"/>
    </source>
</evidence>
<comment type="similarity">
    <text evidence="1">Belongs to the SCO1/2 family.</text>
</comment>
<dbReference type="Gene3D" id="3.40.30.10">
    <property type="entry name" value="Glutaredoxin"/>
    <property type="match status" value="1"/>
</dbReference>
<dbReference type="STRING" id="438753.AZC_0376"/>
<organism evidence="6 7">
    <name type="scientific">Azorhizobium caulinodans (strain ATCC 43989 / DSM 5975 / JCM 20966 / LMG 6465 / NBRC 14845 / NCIMB 13405 / ORS 571)</name>
    <dbReference type="NCBI Taxonomy" id="438753"/>
    <lineage>
        <taxon>Bacteria</taxon>
        <taxon>Pseudomonadati</taxon>
        <taxon>Pseudomonadota</taxon>
        <taxon>Alphaproteobacteria</taxon>
        <taxon>Hyphomicrobiales</taxon>
        <taxon>Xanthobacteraceae</taxon>
        <taxon>Azorhizobium</taxon>
    </lineage>
</organism>
<feature type="domain" description="Thioredoxin" evidence="5">
    <location>
        <begin position="31"/>
        <end position="199"/>
    </location>
</feature>
<reference evidence="6 7" key="6">
    <citation type="journal article" date="2011" name="Appl. Environ. Microbiol.">
        <title>Involvement of the azorhizobial chromosome partition gene (parA) in the onset of bacteroid differentiation during Sesbania rostrata stem nodule development.</title>
        <authorList>
            <person name="Liu CT."/>
            <person name="Lee KB."/>
            <person name="Wang YS."/>
            <person name="Peng MH."/>
            <person name="Lee KT."/>
            <person name="Suzuki S."/>
            <person name="Suzuki T."/>
            <person name="Oyaizu H."/>
        </authorList>
    </citation>
    <scope>NUCLEOTIDE SEQUENCE [LARGE SCALE GENOMIC DNA]</scope>
    <source>
        <strain evidence="7">ATCC 43989 / DSM 5975 / JCM 20966 / LMG 6465 / NBRC 14845 / NCIMB 13405 / ORS 571</strain>
    </source>
</reference>
<dbReference type="GO" id="GO:0046872">
    <property type="term" value="F:metal ion binding"/>
    <property type="evidence" value="ECO:0007669"/>
    <property type="project" value="UniProtKB-KW"/>
</dbReference>
<dbReference type="AlphaFoldDB" id="A8IJY4"/>
<feature type="disulfide bond" description="Redox-active" evidence="4">
    <location>
        <begin position="77"/>
        <end position="81"/>
    </location>
</feature>
<gene>
    <name evidence="6" type="ordered locus">AZC_0376</name>
</gene>
<reference evidence="7" key="2">
    <citation type="submission" date="2007-04" db="EMBL/GenBank/DDBJ databases">
        <title>Complete genome sequence of the nitrogen-fixing bacterium Azorhizobium caulinodans ORS571.</title>
        <authorList>
            <person name="Lee K.B."/>
            <person name="Backer P.D."/>
            <person name="Aono T."/>
            <person name="Liu C.T."/>
            <person name="Suzuki S."/>
            <person name="Suzuki T."/>
            <person name="Kaneko T."/>
            <person name="Yamada M."/>
            <person name="Tabata S."/>
            <person name="Kupfer D.M."/>
            <person name="Najar F.Z."/>
            <person name="Wiley G.B."/>
            <person name="Roe B."/>
            <person name="Binnewies T."/>
            <person name="Ussery D."/>
            <person name="Vereecke D."/>
            <person name="Gevers D."/>
            <person name="Holsters M."/>
            <person name="Oyaizu H."/>
        </authorList>
    </citation>
    <scope>NUCLEOTIDE SEQUENCE [LARGE SCALE GENOMIC DNA]</scope>
    <source>
        <strain evidence="7">ATCC 43989 / DSM 5975 / JCM 20966 / LMG 6465 / NBRC 14845 / NCIMB 13405 / ORS 571</strain>
    </source>
</reference>
<feature type="binding site" evidence="3">
    <location>
        <position position="77"/>
    </location>
    <ligand>
        <name>Cu cation</name>
        <dbReference type="ChEBI" id="CHEBI:23378"/>
    </ligand>
</feature>
<dbReference type="InterPro" id="IPR003782">
    <property type="entry name" value="SCO1/SenC"/>
</dbReference>
<dbReference type="InterPro" id="IPR013766">
    <property type="entry name" value="Thioredoxin_domain"/>
</dbReference>
<dbReference type="RefSeq" id="WP_012168907.1">
    <property type="nucleotide sequence ID" value="NC_009937.1"/>
</dbReference>
<keyword evidence="3" id="KW-0479">Metal-binding</keyword>
<dbReference type="PROSITE" id="PS51352">
    <property type="entry name" value="THIOREDOXIN_2"/>
    <property type="match status" value="1"/>
</dbReference>
<evidence type="ECO:0000313" key="6">
    <source>
        <dbReference type="EMBL" id="BAF86374.1"/>
    </source>
</evidence>
<sequence>MAALSSRTKIIALFCAFAAGALVLVAGVTLLMPGRAGPALSSAVGGPFKLVDDGAQPVTEAVLKGKPSLVFFGFTHCPDVCPTALFEMSEIFRALGPDADKAQAFFITVDPERDTPEIMKSYVSSFVPQIHGLTGTPEQIEVVKKEYRVFSRKVPLKDGDYTMDHTAVVYLMDKAGNFIAPFNTKRPPAEAAADLKRYL</sequence>
<protein>
    <submittedName>
        <fullName evidence="6">Putative inner mitochondrial membrane protein Sco1p</fullName>
    </submittedName>
</protein>
<keyword evidence="2 3" id="KW-0186">Copper</keyword>
<reference evidence="6 7" key="5">
    <citation type="journal article" date="2010" name="Appl. Environ. Microbiol.">
        <title>phrR-like gene praR of Azorhizobium caulinodans ORS571 is essential for symbiosis with Sesbania rostrata and is involved in expression of reb genes.</title>
        <authorList>
            <person name="Akiba N."/>
            <person name="Aono T."/>
            <person name="Toyazaki H."/>
            <person name="Sato S."/>
            <person name="Oyaizu H."/>
        </authorList>
    </citation>
    <scope>NUCLEOTIDE SEQUENCE [LARGE SCALE GENOMIC DNA]</scope>
    <source>
        <strain evidence="7">ATCC 43989 / DSM 5975 / JCM 20966 / LMG 6465 / NBRC 14845 / NCIMB 13405 / ORS 571</strain>
    </source>
</reference>
<keyword evidence="4" id="KW-1015">Disulfide bond</keyword>
<keyword evidence="7" id="KW-1185">Reference proteome</keyword>
<feature type="binding site" evidence="3">
    <location>
        <position position="81"/>
    </location>
    <ligand>
        <name>Cu cation</name>
        <dbReference type="ChEBI" id="CHEBI:23378"/>
    </ligand>
</feature>